<keyword evidence="3" id="KW-1185">Reference proteome</keyword>
<proteinExistence type="predicted"/>
<organism evidence="2 3">
    <name type="scientific">Nocardia panacis</name>
    <dbReference type="NCBI Taxonomy" id="2340916"/>
    <lineage>
        <taxon>Bacteria</taxon>
        <taxon>Bacillati</taxon>
        <taxon>Actinomycetota</taxon>
        <taxon>Actinomycetes</taxon>
        <taxon>Mycobacteriales</taxon>
        <taxon>Nocardiaceae</taxon>
        <taxon>Nocardia</taxon>
    </lineage>
</organism>
<keyword evidence="1" id="KW-0732">Signal</keyword>
<comment type="caution">
    <text evidence="2">The sequence shown here is derived from an EMBL/GenBank/DDBJ whole genome shotgun (WGS) entry which is preliminary data.</text>
</comment>
<reference evidence="2 3" key="1">
    <citation type="submission" date="2018-09" db="EMBL/GenBank/DDBJ databases">
        <title>YIM PH21274 draft genome.</title>
        <authorList>
            <person name="Miao C."/>
        </authorList>
    </citation>
    <scope>NUCLEOTIDE SEQUENCE [LARGE SCALE GENOMIC DNA]</scope>
    <source>
        <strain evidence="2 3">YIM PH 21724</strain>
    </source>
</reference>
<dbReference type="AlphaFoldDB" id="A0A3A4KXM4"/>
<dbReference type="EMBL" id="QZFU01000013">
    <property type="protein sequence ID" value="RJO78459.1"/>
    <property type="molecule type" value="Genomic_DNA"/>
</dbReference>
<sequence length="183" mass="20480">MDRRVVRLSDRAPTIYAALSDLADSVYRVTDSATLPGRVSLDLDADTWVELDARQAGYLHVFARKPERPQPGFGTNIVVVCTRVILDAELGAVLDHAFTESRRLPTWREERATRMPAANRHSGWTFQSGTYSDNARTLYTATRYAVYQRGNVGYLLQVTGTAADAPRYGTLLDRVVYHATLED</sequence>
<evidence type="ECO:0008006" key="4">
    <source>
        <dbReference type="Google" id="ProtNLM"/>
    </source>
</evidence>
<dbReference type="Proteomes" id="UP000266677">
    <property type="component" value="Unassembled WGS sequence"/>
</dbReference>
<name>A0A3A4KXM4_9NOCA</name>
<dbReference type="Pfam" id="PF10738">
    <property type="entry name" value="Lpp-LpqN"/>
    <property type="match status" value="1"/>
</dbReference>
<evidence type="ECO:0000313" key="2">
    <source>
        <dbReference type="EMBL" id="RJO78459.1"/>
    </source>
</evidence>
<evidence type="ECO:0000313" key="3">
    <source>
        <dbReference type="Proteomes" id="UP000266677"/>
    </source>
</evidence>
<dbReference type="Gene3D" id="3.40.1000.10">
    <property type="entry name" value="Mog1/PsbP, alpha/beta/alpha sandwich"/>
    <property type="match status" value="1"/>
</dbReference>
<protein>
    <recommendedName>
        <fullName evidence="4">Lipoprotein LpqN</fullName>
    </recommendedName>
</protein>
<dbReference type="InterPro" id="IPR019674">
    <property type="entry name" value="Lipoprotein_LpqN/LpqT-like"/>
</dbReference>
<evidence type="ECO:0000256" key="1">
    <source>
        <dbReference type="ARBA" id="ARBA00022729"/>
    </source>
</evidence>
<gene>
    <name evidence="2" type="ORF">D5S18_04985</name>
</gene>
<accession>A0A3A4KXM4</accession>